<organism evidence="2 3">
    <name type="scientific">Acrasis kona</name>
    <dbReference type="NCBI Taxonomy" id="1008807"/>
    <lineage>
        <taxon>Eukaryota</taxon>
        <taxon>Discoba</taxon>
        <taxon>Heterolobosea</taxon>
        <taxon>Tetramitia</taxon>
        <taxon>Eutetramitia</taxon>
        <taxon>Acrasidae</taxon>
        <taxon>Acrasis</taxon>
    </lineage>
</organism>
<reference evidence="2 3" key="1">
    <citation type="submission" date="2024-03" db="EMBL/GenBank/DDBJ databases">
        <title>The Acrasis kona genome and developmental transcriptomes reveal deep origins of eukaryotic multicellular pathways.</title>
        <authorList>
            <person name="Sheikh S."/>
            <person name="Fu C.-J."/>
            <person name="Brown M.W."/>
            <person name="Baldauf S.L."/>
        </authorList>
    </citation>
    <scope>NUCLEOTIDE SEQUENCE [LARGE SCALE GENOMIC DNA]</scope>
    <source>
        <strain evidence="2 3">ATCC MYA-3509</strain>
    </source>
</reference>
<sequence>MPKVQQSEAVKSHNWRDRTSNPINRAKRNVKESSVSEKNIIAKQTRTRRNVNYKDLLTIAPGSRVKKGVKSNNNSEQRQKNYLSYQDKKLSKRQKKSKATVEDEEKAETNDSAEESS</sequence>
<protein>
    <submittedName>
        <fullName evidence="2">Uncharacterized protein</fullName>
    </submittedName>
</protein>
<keyword evidence="3" id="KW-1185">Reference proteome</keyword>
<feature type="compositionally biased region" description="Acidic residues" evidence="1">
    <location>
        <begin position="102"/>
        <end position="117"/>
    </location>
</feature>
<feature type="compositionally biased region" description="Polar residues" evidence="1">
    <location>
        <begin position="70"/>
        <end position="84"/>
    </location>
</feature>
<evidence type="ECO:0000256" key="1">
    <source>
        <dbReference type="SAM" id="MobiDB-lite"/>
    </source>
</evidence>
<evidence type="ECO:0000313" key="3">
    <source>
        <dbReference type="Proteomes" id="UP001431209"/>
    </source>
</evidence>
<evidence type="ECO:0000313" key="2">
    <source>
        <dbReference type="EMBL" id="KAL0488673.1"/>
    </source>
</evidence>
<dbReference type="AlphaFoldDB" id="A0AAW2ZFT6"/>
<feature type="compositionally biased region" description="Basic and acidic residues" evidence="1">
    <location>
        <begin position="10"/>
        <end position="19"/>
    </location>
</feature>
<comment type="caution">
    <text evidence="2">The sequence shown here is derived from an EMBL/GenBank/DDBJ whole genome shotgun (WGS) entry which is preliminary data.</text>
</comment>
<feature type="region of interest" description="Disordered" evidence="1">
    <location>
        <begin position="64"/>
        <end position="117"/>
    </location>
</feature>
<feature type="region of interest" description="Disordered" evidence="1">
    <location>
        <begin position="1"/>
        <end position="47"/>
    </location>
</feature>
<gene>
    <name evidence="2" type="ORF">AKO1_008816</name>
</gene>
<accession>A0AAW2ZFT6</accession>
<dbReference type="EMBL" id="JAOPGA020001460">
    <property type="protein sequence ID" value="KAL0488673.1"/>
    <property type="molecule type" value="Genomic_DNA"/>
</dbReference>
<proteinExistence type="predicted"/>
<dbReference type="Proteomes" id="UP001431209">
    <property type="component" value="Unassembled WGS sequence"/>
</dbReference>
<name>A0AAW2ZFT6_9EUKA</name>